<proteinExistence type="predicted"/>
<evidence type="ECO:0000313" key="2">
    <source>
        <dbReference type="EMBL" id="TNN30494.1"/>
    </source>
</evidence>
<evidence type="ECO:0000313" key="3">
    <source>
        <dbReference type="Proteomes" id="UP000314294"/>
    </source>
</evidence>
<sequence>MANCSRSSSSSRMLSLCLPPVSMEYPAGASNTHGGISPARHDAARRSPIMTGKPGGRRRVMKSRSLANSPLEMAMRSMMGTTCSARDRGQPSVIRAVFPIPPGCSGPSPLGLGGELARVSDVPLSR</sequence>
<organism evidence="2 3">
    <name type="scientific">Liparis tanakae</name>
    <name type="common">Tanaka's snailfish</name>
    <dbReference type="NCBI Taxonomy" id="230148"/>
    <lineage>
        <taxon>Eukaryota</taxon>
        <taxon>Metazoa</taxon>
        <taxon>Chordata</taxon>
        <taxon>Craniata</taxon>
        <taxon>Vertebrata</taxon>
        <taxon>Euteleostomi</taxon>
        <taxon>Actinopterygii</taxon>
        <taxon>Neopterygii</taxon>
        <taxon>Teleostei</taxon>
        <taxon>Neoteleostei</taxon>
        <taxon>Acanthomorphata</taxon>
        <taxon>Eupercaria</taxon>
        <taxon>Perciformes</taxon>
        <taxon>Cottioidei</taxon>
        <taxon>Cottales</taxon>
        <taxon>Liparidae</taxon>
        <taxon>Liparis</taxon>
    </lineage>
</organism>
<evidence type="ECO:0000256" key="1">
    <source>
        <dbReference type="SAM" id="MobiDB-lite"/>
    </source>
</evidence>
<feature type="region of interest" description="Disordered" evidence="1">
    <location>
        <begin position="27"/>
        <end position="61"/>
    </location>
</feature>
<gene>
    <name evidence="2" type="ORF">EYF80_059353</name>
</gene>
<name>A0A4Z2EQ57_9TELE</name>
<reference evidence="2 3" key="1">
    <citation type="submission" date="2019-03" db="EMBL/GenBank/DDBJ databases">
        <title>First draft genome of Liparis tanakae, snailfish: a comprehensive survey of snailfish specific genes.</title>
        <authorList>
            <person name="Kim W."/>
            <person name="Song I."/>
            <person name="Jeong J.-H."/>
            <person name="Kim D."/>
            <person name="Kim S."/>
            <person name="Ryu S."/>
            <person name="Song J.Y."/>
            <person name="Lee S.K."/>
        </authorList>
    </citation>
    <scope>NUCLEOTIDE SEQUENCE [LARGE SCALE GENOMIC DNA]</scope>
    <source>
        <tissue evidence="2">Muscle</tissue>
    </source>
</reference>
<accession>A0A4Z2EQ57</accession>
<comment type="caution">
    <text evidence="2">The sequence shown here is derived from an EMBL/GenBank/DDBJ whole genome shotgun (WGS) entry which is preliminary data.</text>
</comment>
<keyword evidence="3" id="KW-1185">Reference proteome</keyword>
<dbReference type="EMBL" id="SRLO01004426">
    <property type="protein sequence ID" value="TNN30494.1"/>
    <property type="molecule type" value="Genomic_DNA"/>
</dbReference>
<dbReference type="Proteomes" id="UP000314294">
    <property type="component" value="Unassembled WGS sequence"/>
</dbReference>
<protein>
    <submittedName>
        <fullName evidence="2">Uncharacterized protein</fullName>
    </submittedName>
</protein>
<dbReference type="AlphaFoldDB" id="A0A4Z2EQ57"/>